<reference evidence="7" key="1">
    <citation type="journal article" date="2020" name="Stud. Mycol.">
        <title>101 Dothideomycetes genomes: a test case for predicting lifestyles and emergence of pathogens.</title>
        <authorList>
            <person name="Haridas S."/>
            <person name="Albert R."/>
            <person name="Binder M."/>
            <person name="Bloem J."/>
            <person name="Labutti K."/>
            <person name="Salamov A."/>
            <person name="Andreopoulos B."/>
            <person name="Baker S."/>
            <person name="Barry K."/>
            <person name="Bills G."/>
            <person name="Bluhm B."/>
            <person name="Cannon C."/>
            <person name="Castanera R."/>
            <person name="Culley D."/>
            <person name="Daum C."/>
            <person name="Ezra D."/>
            <person name="Gonzalez J."/>
            <person name="Henrissat B."/>
            <person name="Kuo A."/>
            <person name="Liang C."/>
            <person name="Lipzen A."/>
            <person name="Lutzoni F."/>
            <person name="Magnuson J."/>
            <person name="Mondo S."/>
            <person name="Nolan M."/>
            <person name="Ohm R."/>
            <person name="Pangilinan J."/>
            <person name="Park H.-J."/>
            <person name="Ramirez L."/>
            <person name="Alfaro M."/>
            <person name="Sun H."/>
            <person name="Tritt A."/>
            <person name="Yoshinaga Y."/>
            <person name="Zwiers L.-H."/>
            <person name="Turgeon B."/>
            <person name="Goodwin S."/>
            <person name="Spatafora J."/>
            <person name="Crous P."/>
            <person name="Grigoriev I."/>
        </authorList>
    </citation>
    <scope>NUCLEOTIDE SEQUENCE</scope>
    <source>
        <strain evidence="7">CBS 116435</strain>
    </source>
</reference>
<organism evidence="7 8">
    <name type="scientific">Polychaeton citri CBS 116435</name>
    <dbReference type="NCBI Taxonomy" id="1314669"/>
    <lineage>
        <taxon>Eukaryota</taxon>
        <taxon>Fungi</taxon>
        <taxon>Dikarya</taxon>
        <taxon>Ascomycota</taxon>
        <taxon>Pezizomycotina</taxon>
        <taxon>Dothideomycetes</taxon>
        <taxon>Dothideomycetidae</taxon>
        <taxon>Capnodiales</taxon>
        <taxon>Capnodiaceae</taxon>
        <taxon>Polychaeton</taxon>
    </lineage>
</organism>
<keyword evidence="6" id="KW-0472">Membrane</keyword>
<keyword evidence="2 4" id="KW-0479">Metal-binding</keyword>
<dbReference type="SUPFAM" id="SSF48264">
    <property type="entry name" value="Cytochrome P450"/>
    <property type="match status" value="1"/>
</dbReference>
<evidence type="ECO:0000256" key="6">
    <source>
        <dbReference type="SAM" id="Phobius"/>
    </source>
</evidence>
<dbReference type="InterPro" id="IPR036396">
    <property type="entry name" value="Cyt_P450_sf"/>
</dbReference>
<gene>
    <name evidence="7" type="ORF">K431DRAFT_346304</name>
</gene>
<dbReference type="PRINTS" id="PR00385">
    <property type="entry name" value="P450"/>
</dbReference>
<dbReference type="Proteomes" id="UP000799441">
    <property type="component" value="Unassembled WGS sequence"/>
</dbReference>
<evidence type="ECO:0000256" key="1">
    <source>
        <dbReference type="ARBA" id="ARBA00001971"/>
    </source>
</evidence>
<dbReference type="Gene3D" id="1.10.630.10">
    <property type="entry name" value="Cytochrome P450"/>
    <property type="match status" value="1"/>
</dbReference>
<feature type="transmembrane region" description="Helical" evidence="6">
    <location>
        <begin position="36"/>
        <end position="58"/>
    </location>
</feature>
<dbReference type="OrthoDB" id="2789670at2759"/>
<dbReference type="AlphaFoldDB" id="A0A9P4Q7W9"/>
<evidence type="ECO:0000256" key="5">
    <source>
        <dbReference type="RuleBase" id="RU000461"/>
    </source>
</evidence>
<protein>
    <submittedName>
        <fullName evidence="7">Cytochrome P450</fullName>
    </submittedName>
</protein>
<accession>A0A9P4Q7W9</accession>
<comment type="cofactor">
    <cofactor evidence="1 4">
        <name>heme</name>
        <dbReference type="ChEBI" id="CHEBI:30413"/>
    </cofactor>
</comment>
<evidence type="ECO:0000256" key="2">
    <source>
        <dbReference type="ARBA" id="ARBA00022723"/>
    </source>
</evidence>
<feature type="transmembrane region" description="Helical" evidence="6">
    <location>
        <begin position="6"/>
        <end position="24"/>
    </location>
</feature>
<keyword evidence="6" id="KW-0812">Transmembrane</keyword>
<evidence type="ECO:0000313" key="7">
    <source>
        <dbReference type="EMBL" id="KAF2721434.1"/>
    </source>
</evidence>
<dbReference type="GO" id="GO:0016705">
    <property type="term" value="F:oxidoreductase activity, acting on paired donors, with incorporation or reduction of molecular oxygen"/>
    <property type="evidence" value="ECO:0007669"/>
    <property type="project" value="InterPro"/>
</dbReference>
<keyword evidence="8" id="KW-1185">Reference proteome</keyword>
<name>A0A9P4Q7W9_9PEZI</name>
<dbReference type="InterPro" id="IPR001128">
    <property type="entry name" value="Cyt_P450"/>
</dbReference>
<dbReference type="Pfam" id="PF00067">
    <property type="entry name" value="p450"/>
    <property type="match status" value="1"/>
</dbReference>
<keyword evidence="4 5" id="KW-0349">Heme</keyword>
<dbReference type="EMBL" id="MU003790">
    <property type="protein sequence ID" value="KAF2721434.1"/>
    <property type="molecule type" value="Genomic_DNA"/>
</dbReference>
<dbReference type="InterPro" id="IPR017972">
    <property type="entry name" value="Cyt_P450_CS"/>
</dbReference>
<comment type="similarity">
    <text evidence="5">Belongs to the cytochrome P450 family.</text>
</comment>
<evidence type="ECO:0000256" key="4">
    <source>
        <dbReference type="PIRSR" id="PIRSR602401-1"/>
    </source>
</evidence>
<keyword evidence="6" id="KW-1133">Transmembrane helix</keyword>
<dbReference type="GO" id="GO:0020037">
    <property type="term" value="F:heme binding"/>
    <property type="evidence" value="ECO:0007669"/>
    <property type="project" value="InterPro"/>
</dbReference>
<dbReference type="GO" id="GO:0005506">
    <property type="term" value="F:iron ion binding"/>
    <property type="evidence" value="ECO:0007669"/>
    <property type="project" value="InterPro"/>
</dbReference>
<dbReference type="PROSITE" id="PS00086">
    <property type="entry name" value="CYTOCHROME_P450"/>
    <property type="match status" value="1"/>
</dbReference>
<sequence>MYGFMLGGLALLMGFLFTIGKWTYEYFKDPKGLRRYPAMTPLAGITNLPAIILSYGGFRSKHLYELHKSGMPVVRTGPNSLSYSDVRAIKDIYGHSTKCTKDGNYVVQAGTHYHLADVVDKGEHARKRKVLSSAFAIKNLEEWEFKVADKLERLVAQFDKRCSTDEETVVIDYRPWTNYFTLDAIADIGLSHMLHFLDNGNDRTTTIRPDGTTYEVNFRECLYANSRATSVLGFSYDYYPWLCKLSKLSPSFSRLWQLDEGWSGIAPYLAQQRLKRYQAGEKLDDFFEALMHDKNSVDHNLEWGEIVAEINIMMNAGSTTTAISMANVMYQMCKQPKIMETLRREIDDVIDDDEDITPYDKVKYLPYLRACLDESLRMFPPISHGLTRETPEEGAIIAGDFIPGGTSVAVSSFVAHRDPNIFPDPDTYNPDRWLGESGKNLGPYFITFSAGARGCIGRNIAYLEQTVLLATMLHRYDIEFAKPGFEPGRYEWQNLHLTELPIKIRRRHQPSSRATT</sequence>
<keyword evidence="5" id="KW-0560">Oxidoreductase</keyword>
<keyword evidence="5" id="KW-0503">Monooxygenase</keyword>
<keyword evidence="3 4" id="KW-0408">Iron</keyword>
<dbReference type="PANTHER" id="PTHR24305">
    <property type="entry name" value="CYTOCHROME P450"/>
    <property type="match status" value="1"/>
</dbReference>
<comment type="caution">
    <text evidence="7">The sequence shown here is derived from an EMBL/GenBank/DDBJ whole genome shotgun (WGS) entry which is preliminary data.</text>
</comment>
<dbReference type="InterPro" id="IPR002401">
    <property type="entry name" value="Cyt_P450_E_grp-I"/>
</dbReference>
<dbReference type="GO" id="GO:0004497">
    <property type="term" value="F:monooxygenase activity"/>
    <property type="evidence" value="ECO:0007669"/>
    <property type="project" value="UniProtKB-KW"/>
</dbReference>
<dbReference type="PANTHER" id="PTHR24305:SF172">
    <property type="entry name" value="P450, PUTATIVE (EUROFUNG)-RELATED"/>
    <property type="match status" value="1"/>
</dbReference>
<proteinExistence type="inferred from homology"/>
<evidence type="ECO:0000256" key="3">
    <source>
        <dbReference type="ARBA" id="ARBA00023004"/>
    </source>
</evidence>
<dbReference type="PRINTS" id="PR00463">
    <property type="entry name" value="EP450I"/>
</dbReference>
<feature type="binding site" description="axial binding residue" evidence="4">
    <location>
        <position position="455"/>
    </location>
    <ligand>
        <name>heme</name>
        <dbReference type="ChEBI" id="CHEBI:30413"/>
    </ligand>
    <ligandPart>
        <name>Fe</name>
        <dbReference type="ChEBI" id="CHEBI:18248"/>
    </ligandPart>
</feature>
<evidence type="ECO:0000313" key="8">
    <source>
        <dbReference type="Proteomes" id="UP000799441"/>
    </source>
</evidence>
<dbReference type="CDD" id="cd11061">
    <property type="entry name" value="CYP67-like"/>
    <property type="match status" value="1"/>
</dbReference>
<dbReference type="InterPro" id="IPR050121">
    <property type="entry name" value="Cytochrome_P450_monoxygenase"/>
</dbReference>